<evidence type="ECO:0000313" key="2">
    <source>
        <dbReference type="EMBL" id="SHK05191.1"/>
    </source>
</evidence>
<dbReference type="STRING" id="192903.SAMN04488513_11927"/>
<protein>
    <submittedName>
        <fullName evidence="2">Uncharacterized protein</fullName>
    </submittedName>
</protein>
<sequence length="116" mass="13843">MEKFKENLHLLRETDSNALVVRLERNQRDLMQMRNKLRSYRCEPKTYNLFERIEALKSAMERCNKENRDVIQALKEGRTGIGEYIDQAKRQISEFRKLHSSVDDYLTNCSHGELHL</sequence>
<dbReference type="Proteomes" id="UP000184543">
    <property type="component" value="Unassembled WGS sequence"/>
</dbReference>
<organism evidence="2 3">
    <name type="scientific">Pseudozobellia thermophila</name>
    <dbReference type="NCBI Taxonomy" id="192903"/>
    <lineage>
        <taxon>Bacteria</taxon>
        <taxon>Pseudomonadati</taxon>
        <taxon>Bacteroidota</taxon>
        <taxon>Flavobacteriia</taxon>
        <taxon>Flavobacteriales</taxon>
        <taxon>Flavobacteriaceae</taxon>
        <taxon>Pseudozobellia</taxon>
    </lineage>
</organism>
<feature type="coiled-coil region" evidence="1">
    <location>
        <begin position="23"/>
        <end position="76"/>
    </location>
</feature>
<name>A0A1M6PB46_9FLAO</name>
<reference evidence="3" key="1">
    <citation type="submission" date="2016-11" db="EMBL/GenBank/DDBJ databases">
        <authorList>
            <person name="Varghese N."/>
            <person name="Submissions S."/>
        </authorList>
    </citation>
    <scope>NUCLEOTIDE SEQUENCE [LARGE SCALE GENOMIC DNA]</scope>
    <source>
        <strain evidence="3">DSM 19858</strain>
    </source>
</reference>
<gene>
    <name evidence="2" type="ORF">SAMN04488513_11927</name>
</gene>
<dbReference type="EMBL" id="FQYU01000019">
    <property type="protein sequence ID" value="SHK05191.1"/>
    <property type="molecule type" value="Genomic_DNA"/>
</dbReference>
<keyword evidence="3" id="KW-1185">Reference proteome</keyword>
<evidence type="ECO:0000256" key="1">
    <source>
        <dbReference type="SAM" id="Coils"/>
    </source>
</evidence>
<evidence type="ECO:0000313" key="3">
    <source>
        <dbReference type="Proteomes" id="UP000184543"/>
    </source>
</evidence>
<dbReference type="AlphaFoldDB" id="A0A1M6PB46"/>
<accession>A0A1M6PB46</accession>
<keyword evidence="1" id="KW-0175">Coiled coil</keyword>
<dbReference type="RefSeq" id="WP_072995945.1">
    <property type="nucleotide sequence ID" value="NZ_FQYU01000019.1"/>
</dbReference>
<dbReference type="OrthoDB" id="1441767at2"/>
<proteinExistence type="predicted"/>